<comment type="subcellular location">
    <subcellularLocation>
        <location evidence="1">Nucleus</location>
        <location evidence="1">Nucleolus</location>
    </subcellularLocation>
</comment>
<evidence type="ECO:0000313" key="7">
    <source>
        <dbReference type="Proteomes" id="UP000737018"/>
    </source>
</evidence>
<dbReference type="GO" id="GO:0005730">
    <property type="term" value="C:nucleolus"/>
    <property type="evidence" value="ECO:0007669"/>
    <property type="project" value="UniProtKB-SubCell"/>
</dbReference>
<dbReference type="PANTHER" id="PTHR13243">
    <property type="entry name" value="HSPC111 PROTEIN-RELATED"/>
    <property type="match status" value="1"/>
</dbReference>
<gene>
    <name evidence="6" type="ORF">CMV_010387</name>
</gene>
<keyword evidence="7" id="KW-1185">Reference proteome</keyword>
<organism evidence="6 7">
    <name type="scientific">Castanea mollissima</name>
    <name type="common">Chinese chestnut</name>
    <dbReference type="NCBI Taxonomy" id="60419"/>
    <lineage>
        <taxon>Eukaryota</taxon>
        <taxon>Viridiplantae</taxon>
        <taxon>Streptophyta</taxon>
        <taxon>Embryophyta</taxon>
        <taxon>Tracheophyta</taxon>
        <taxon>Spermatophyta</taxon>
        <taxon>Magnoliopsida</taxon>
        <taxon>eudicotyledons</taxon>
        <taxon>Gunneridae</taxon>
        <taxon>Pentapetalae</taxon>
        <taxon>rosids</taxon>
        <taxon>fabids</taxon>
        <taxon>Fagales</taxon>
        <taxon>Fagaceae</taxon>
        <taxon>Castanea</taxon>
    </lineage>
</organism>
<feature type="region of interest" description="Disordered" evidence="5">
    <location>
        <begin position="38"/>
        <end position="73"/>
    </location>
</feature>
<dbReference type="Proteomes" id="UP000737018">
    <property type="component" value="Unassembled WGS sequence"/>
</dbReference>
<dbReference type="Pfam" id="PF09420">
    <property type="entry name" value="Nop16"/>
    <property type="match status" value="1"/>
</dbReference>
<evidence type="ECO:0000313" key="6">
    <source>
        <dbReference type="EMBL" id="KAF3965420.1"/>
    </source>
</evidence>
<dbReference type="EMBL" id="JRKL02001194">
    <property type="protein sequence ID" value="KAF3965420.1"/>
    <property type="molecule type" value="Genomic_DNA"/>
</dbReference>
<evidence type="ECO:0000256" key="2">
    <source>
        <dbReference type="ARBA" id="ARBA00008479"/>
    </source>
</evidence>
<sequence>MAALFLIQSNSSAPTLASSLPIHPQIGGALISNPTRRRFNSSRTTWRNHPQSSDLKSALGKKRKDGKSTPPLPLTTIQRVHISRLVEKYGDNYERMFMDSKLNAMQHSVATLEKLCKSLNAGACPEFVLTAAVLAAELC</sequence>
<accession>A0A8J4RFF6</accession>
<dbReference type="GO" id="GO:0042273">
    <property type="term" value="P:ribosomal large subunit biogenesis"/>
    <property type="evidence" value="ECO:0007669"/>
    <property type="project" value="TreeGrafter"/>
</dbReference>
<proteinExistence type="inferred from homology"/>
<protein>
    <recommendedName>
        <fullName evidence="3">Nucleolar protein 16</fullName>
    </recommendedName>
</protein>
<comment type="similarity">
    <text evidence="2">Belongs to the NOP16 family.</text>
</comment>
<reference evidence="6" key="1">
    <citation type="submission" date="2020-03" db="EMBL/GenBank/DDBJ databases">
        <title>Castanea mollissima Vanexum genome sequencing.</title>
        <authorList>
            <person name="Staton M."/>
        </authorList>
    </citation>
    <scope>NUCLEOTIDE SEQUENCE</scope>
    <source>
        <tissue evidence="6">Leaf</tissue>
    </source>
</reference>
<feature type="compositionally biased region" description="Polar residues" evidence="5">
    <location>
        <begin position="41"/>
        <end position="55"/>
    </location>
</feature>
<evidence type="ECO:0000256" key="4">
    <source>
        <dbReference type="ARBA" id="ARBA00023242"/>
    </source>
</evidence>
<comment type="caution">
    <text evidence="6">The sequence shown here is derived from an EMBL/GenBank/DDBJ whole genome shotgun (WGS) entry which is preliminary data.</text>
</comment>
<dbReference type="PANTHER" id="PTHR13243:SF1">
    <property type="entry name" value="NUCLEOLAR PROTEIN 16"/>
    <property type="match status" value="1"/>
</dbReference>
<evidence type="ECO:0000256" key="5">
    <source>
        <dbReference type="SAM" id="MobiDB-lite"/>
    </source>
</evidence>
<dbReference type="OrthoDB" id="285729at2759"/>
<keyword evidence="4" id="KW-0539">Nucleus</keyword>
<evidence type="ECO:0000256" key="3">
    <source>
        <dbReference type="ARBA" id="ARBA00015522"/>
    </source>
</evidence>
<dbReference type="InterPro" id="IPR019002">
    <property type="entry name" value="Ribosome_biogenesis_Nop16"/>
</dbReference>
<name>A0A8J4RFF6_9ROSI</name>
<evidence type="ECO:0000256" key="1">
    <source>
        <dbReference type="ARBA" id="ARBA00004604"/>
    </source>
</evidence>
<dbReference type="AlphaFoldDB" id="A0A8J4RFF6"/>